<dbReference type="Pfam" id="PF00857">
    <property type="entry name" value="Isochorismatase"/>
    <property type="match status" value="1"/>
</dbReference>
<evidence type="ECO:0000256" key="3">
    <source>
        <dbReference type="ARBA" id="ARBA00022723"/>
    </source>
</evidence>
<dbReference type="CDD" id="cd01011">
    <property type="entry name" value="nicotinamidase"/>
    <property type="match status" value="1"/>
</dbReference>
<evidence type="ECO:0000256" key="7">
    <source>
        <dbReference type="ARBA" id="ARBA00043224"/>
    </source>
</evidence>
<evidence type="ECO:0000313" key="9">
    <source>
        <dbReference type="EMBL" id="MFD2598156.1"/>
    </source>
</evidence>
<comment type="pathway">
    <text evidence="5">Cofactor biosynthesis; nicotinate biosynthesis; nicotinate from nicotinamide: step 1/1.</text>
</comment>
<keyword evidence="10" id="KW-1185">Reference proteome</keyword>
<keyword evidence="2" id="KW-0662">Pyridine nucleotide biosynthesis</keyword>
<evidence type="ECO:0000256" key="1">
    <source>
        <dbReference type="ARBA" id="ARBA00006336"/>
    </source>
</evidence>
<sequence length="196" mass="21711">MRALLIIDVQHDFLPGGSLAVTDGDSIIPVINGLQKNYDLVIATQDWHPADHGSFASQHPDINVFDQFDLYGLEQVAWPDHCIQNTEGADLSPLLNTQLVEAIFRKGTSKEIDSYSAFFDNGKKKSTGLTGYLRERDITELHLCGLAADYCVYFSALDSLEAGFQTAIISKATKAIDKTIYMDKKEHFLQLGGKIL</sequence>
<comment type="similarity">
    <text evidence="1">Belongs to the isochorismatase family.</text>
</comment>
<dbReference type="NCBIfam" id="NF008623">
    <property type="entry name" value="PRK11609.1"/>
    <property type="match status" value="1"/>
</dbReference>
<dbReference type="Gene3D" id="3.40.50.850">
    <property type="entry name" value="Isochorismatase-like"/>
    <property type="match status" value="1"/>
</dbReference>
<accession>A0ABW5NG86</accession>
<evidence type="ECO:0000256" key="4">
    <source>
        <dbReference type="ARBA" id="ARBA00022801"/>
    </source>
</evidence>
<organism evidence="9 10">
    <name type="scientific">Sphingobacterium corticis</name>
    <dbReference type="NCBI Taxonomy" id="1812823"/>
    <lineage>
        <taxon>Bacteria</taxon>
        <taxon>Pseudomonadati</taxon>
        <taxon>Bacteroidota</taxon>
        <taxon>Sphingobacteriia</taxon>
        <taxon>Sphingobacteriales</taxon>
        <taxon>Sphingobacteriaceae</taxon>
        <taxon>Sphingobacterium</taxon>
    </lineage>
</organism>
<dbReference type="PANTHER" id="PTHR11080">
    <property type="entry name" value="PYRAZINAMIDASE/NICOTINAMIDASE"/>
    <property type="match status" value="1"/>
</dbReference>
<comment type="caution">
    <text evidence="9">The sequence shown here is derived from an EMBL/GenBank/DDBJ whole genome shotgun (WGS) entry which is preliminary data.</text>
</comment>
<dbReference type="RefSeq" id="WP_380867818.1">
    <property type="nucleotide sequence ID" value="NZ_JBHUMA010000004.1"/>
</dbReference>
<evidence type="ECO:0000256" key="5">
    <source>
        <dbReference type="ARBA" id="ARBA00037900"/>
    </source>
</evidence>
<dbReference type="InterPro" id="IPR052347">
    <property type="entry name" value="Isochorismatase_Nicotinamidase"/>
</dbReference>
<dbReference type="EMBL" id="JBHUMA010000004">
    <property type="protein sequence ID" value="MFD2598156.1"/>
    <property type="molecule type" value="Genomic_DNA"/>
</dbReference>
<dbReference type="InterPro" id="IPR036380">
    <property type="entry name" value="Isochorismatase-like_sf"/>
</dbReference>
<keyword evidence="3" id="KW-0479">Metal-binding</keyword>
<dbReference type="EC" id="3.5.1.19" evidence="6"/>
<evidence type="ECO:0000313" key="10">
    <source>
        <dbReference type="Proteomes" id="UP001597393"/>
    </source>
</evidence>
<dbReference type="GO" id="GO:0008936">
    <property type="term" value="F:nicotinamidase activity"/>
    <property type="evidence" value="ECO:0007669"/>
    <property type="project" value="UniProtKB-EC"/>
</dbReference>
<dbReference type="SUPFAM" id="SSF52499">
    <property type="entry name" value="Isochorismatase-like hydrolases"/>
    <property type="match status" value="1"/>
</dbReference>
<evidence type="ECO:0000256" key="2">
    <source>
        <dbReference type="ARBA" id="ARBA00022642"/>
    </source>
</evidence>
<name>A0ABW5NG86_9SPHI</name>
<dbReference type="Proteomes" id="UP001597393">
    <property type="component" value="Unassembled WGS sequence"/>
</dbReference>
<gene>
    <name evidence="9" type="primary">pncA</name>
    <name evidence="9" type="ORF">ACFSQ3_04250</name>
</gene>
<keyword evidence="4 9" id="KW-0378">Hydrolase</keyword>
<dbReference type="PANTHER" id="PTHR11080:SF2">
    <property type="entry name" value="LD05707P"/>
    <property type="match status" value="1"/>
</dbReference>
<proteinExistence type="inferred from homology"/>
<protein>
    <recommendedName>
        <fullName evidence="6">nicotinamidase</fullName>
        <ecNumber evidence="6">3.5.1.19</ecNumber>
    </recommendedName>
    <alternativeName>
        <fullName evidence="7">Nicotinamide deamidase</fullName>
    </alternativeName>
</protein>
<reference evidence="10" key="1">
    <citation type="journal article" date="2019" name="Int. J. Syst. Evol. Microbiol.">
        <title>The Global Catalogue of Microorganisms (GCM) 10K type strain sequencing project: providing services to taxonomists for standard genome sequencing and annotation.</title>
        <authorList>
            <consortium name="The Broad Institute Genomics Platform"/>
            <consortium name="The Broad Institute Genome Sequencing Center for Infectious Disease"/>
            <person name="Wu L."/>
            <person name="Ma J."/>
        </authorList>
    </citation>
    <scope>NUCLEOTIDE SEQUENCE [LARGE SCALE GENOMIC DNA]</scope>
    <source>
        <strain evidence="10">KCTC 42248</strain>
    </source>
</reference>
<feature type="domain" description="Isochorismatase-like" evidence="8">
    <location>
        <begin position="3"/>
        <end position="193"/>
    </location>
</feature>
<evidence type="ECO:0000256" key="6">
    <source>
        <dbReference type="ARBA" id="ARBA00039017"/>
    </source>
</evidence>
<dbReference type="InterPro" id="IPR000868">
    <property type="entry name" value="Isochorismatase-like_dom"/>
</dbReference>
<evidence type="ECO:0000259" key="8">
    <source>
        <dbReference type="Pfam" id="PF00857"/>
    </source>
</evidence>